<name>A0ABY6HN91_9ARCH</name>
<evidence type="ECO:0000313" key="1">
    <source>
        <dbReference type="EMBL" id="UYP43867.1"/>
    </source>
</evidence>
<dbReference type="EMBL" id="CP104013">
    <property type="protein sequence ID" value="UYP43867.1"/>
    <property type="molecule type" value="Genomic_DNA"/>
</dbReference>
<accession>A0ABY6HN91</accession>
<keyword evidence="2" id="KW-1185">Reference proteome</keyword>
<sequence>MRTSNLPSSIKHLFNDRANIPQIHSIYVKSCLELARDYAKGHTLSPILHERLLHEGSDREYDIIAAARPTDKLILPFLQLRNKIAVKDHSLLL</sequence>
<protein>
    <submittedName>
        <fullName evidence="1">Uncharacterized protein</fullName>
    </submittedName>
</protein>
<gene>
    <name evidence="1" type="ORF">NEF87_000152</name>
</gene>
<dbReference type="Proteomes" id="UP001208689">
    <property type="component" value="Chromosome"/>
</dbReference>
<proteinExistence type="predicted"/>
<evidence type="ECO:0000313" key="2">
    <source>
        <dbReference type="Proteomes" id="UP001208689"/>
    </source>
</evidence>
<organism evidence="1 2">
    <name type="scientific">Candidatus Lokiarchaeum ossiferum</name>
    <dbReference type="NCBI Taxonomy" id="2951803"/>
    <lineage>
        <taxon>Archaea</taxon>
        <taxon>Promethearchaeati</taxon>
        <taxon>Promethearchaeota</taxon>
        <taxon>Promethearchaeia</taxon>
        <taxon>Promethearchaeales</taxon>
        <taxon>Promethearchaeaceae</taxon>
        <taxon>Candidatus Lokiarchaeum</taxon>
    </lineage>
</organism>
<reference evidence="1" key="1">
    <citation type="submission" date="2022-09" db="EMBL/GenBank/DDBJ databases">
        <title>Actin cytoskeleton and complex cell architecture in an #Asgard archaeon.</title>
        <authorList>
            <person name="Ponce Toledo R.I."/>
            <person name="Schleper C."/>
            <person name="Rodrigues Oliveira T."/>
            <person name="Wollweber F."/>
            <person name="Xu J."/>
            <person name="Rittmann S."/>
            <person name="Klingl A."/>
            <person name="Pilhofer M."/>
        </authorList>
    </citation>
    <scope>NUCLEOTIDE SEQUENCE</scope>
    <source>
        <strain evidence="1">B-35</strain>
    </source>
</reference>